<dbReference type="Pfam" id="PF03431">
    <property type="entry name" value="RNA_replicase_B"/>
    <property type="match status" value="1"/>
</dbReference>
<name>A0ABY3SSH0_9VIRU</name>
<evidence type="ECO:0000256" key="2">
    <source>
        <dbReference type="ARBA" id="ARBA00022484"/>
    </source>
</evidence>
<evidence type="ECO:0000256" key="4">
    <source>
        <dbReference type="ARBA" id="ARBA00022695"/>
    </source>
</evidence>
<keyword evidence="6" id="KW-0693">Viral RNA replication</keyword>
<comment type="catalytic activity">
    <reaction evidence="8">
        <text>RNA(n) + a ribonucleoside 5'-triphosphate = RNA(n+1) + diphosphate</text>
        <dbReference type="Rhea" id="RHEA:21248"/>
        <dbReference type="Rhea" id="RHEA-COMP:14527"/>
        <dbReference type="Rhea" id="RHEA-COMP:17342"/>
        <dbReference type="ChEBI" id="CHEBI:33019"/>
        <dbReference type="ChEBI" id="CHEBI:61557"/>
        <dbReference type="ChEBI" id="CHEBI:140395"/>
        <dbReference type="EC" id="2.7.7.48"/>
    </reaction>
</comment>
<dbReference type="EC" id="2.7.7.48" evidence="1"/>
<keyword evidence="5" id="KW-0547">Nucleotide-binding</keyword>
<keyword evidence="4" id="KW-0548">Nucleotidyltransferase</keyword>
<feature type="domain" description="RdRp catalytic" evidence="9">
    <location>
        <begin position="357"/>
        <end position="507"/>
    </location>
</feature>
<dbReference type="InterPro" id="IPR007096">
    <property type="entry name" value="RNA-dir_Rpol_cat_phage"/>
</dbReference>
<dbReference type="InterPro" id="IPR005093">
    <property type="entry name" value="RNArep_beta"/>
</dbReference>
<keyword evidence="2" id="KW-0696">RNA-directed RNA polymerase</keyword>
<keyword evidence="3" id="KW-0808">Transferase</keyword>
<evidence type="ECO:0000256" key="1">
    <source>
        <dbReference type="ARBA" id="ARBA00012494"/>
    </source>
</evidence>
<keyword evidence="11" id="KW-1185">Reference proteome</keyword>
<evidence type="ECO:0000313" key="11">
    <source>
        <dbReference type="Proteomes" id="UP001057803"/>
    </source>
</evidence>
<evidence type="ECO:0000256" key="7">
    <source>
        <dbReference type="ARBA" id="ARBA00030248"/>
    </source>
</evidence>
<dbReference type="Proteomes" id="UP001057803">
    <property type="component" value="Segment"/>
</dbReference>
<dbReference type="EMBL" id="MZ679773">
    <property type="protein sequence ID" value="UJQ85764.1"/>
    <property type="molecule type" value="Genomic_RNA"/>
</dbReference>
<dbReference type="PROSITE" id="PS50522">
    <property type="entry name" value="RDRP_PHAGE"/>
    <property type="match status" value="1"/>
</dbReference>
<evidence type="ECO:0000313" key="10">
    <source>
        <dbReference type="EMBL" id="UJQ85764.1"/>
    </source>
</evidence>
<evidence type="ECO:0000256" key="8">
    <source>
        <dbReference type="ARBA" id="ARBA00048744"/>
    </source>
</evidence>
<dbReference type="SUPFAM" id="SSF56672">
    <property type="entry name" value="DNA/RNA polymerases"/>
    <property type="match status" value="1"/>
</dbReference>
<organism evidence="10 11">
    <name type="scientific">Leviviridae sp</name>
    <dbReference type="NCBI Taxonomy" id="2027243"/>
    <lineage>
        <taxon>Viruses</taxon>
        <taxon>Riboviria</taxon>
        <taxon>Orthornavirae</taxon>
        <taxon>Lenarviricota</taxon>
        <taxon>Leviviricetes</taxon>
        <taxon>Norzivirales</taxon>
        <taxon>Fiersviridae</taxon>
    </lineage>
</organism>
<evidence type="ECO:0000256" key="6">
    <source>
        <dbReference type="ARBA" id="ARBA00022953"/>
    </source>
</evidence>
<evidence type="ECO:0000259" key="9">
    <source>
        <dbReference type="PROSITE" id="PS50522"/>
    </source>
</evidence>
<accession>A0ABY3SSH0</accession>
<evidence type="ECO:0000256" key="5">
    <source>
        <dbReference type="ARBA" id="ARBA00022741"/>
    </source>
</evidence>
<evidence type="ECO:0000256" key="3">
    <source>
        <dbReference type="ARBA" id="ARBA00022679"/>
    </source>
</evidence>
<reference evidence="10" key="2">
    <citation type="journal article" date="2022" name="Nat. Microbiol.">
        <title>RNA viromes from terrestrial sites across China expand environmental viral diversity.</title>
        <authorList>
            <person name="Chiapello M."/>
            <person name="Rodriguez-Romero J."/>
            <person name="Ayllon M.A."/>
            <person name="Turina M."/>
        </authorList>
    </citation>
    <scope>NUCLEOTIDE SEQUENCE</scope>
    <source>
        <strain evidence="10">78-k141_577667</strain>
    </source>
</reference>
<sequence>MTKSYQLCLSGVLKALFLDAKSSFPDCHLELEKDESRLLRCVDRRGIRVYTLDLPALGKHFDKCLADGAWSKCGLALSRVVGSGSDLALPALFGSLLIRVFDASGVLRPDPDIGAIAFLRQFYCFGKKVMLPCADSATFESVEEFYRVDEAISRPNLDWDGSDFDSSEARKFDLVSFRDLGWNGRRDYGESFWSFPGAGFEDDEHLSIGLLLSIQHVSDILAWELGYFSPKKFRPKHGPGAVSDLKGGRFKYAFPSWPERLSTVFPYSEFAFANEGLWSDAAQAEFLGEASSLTCEEPVSKLCIVPKTQKSPRLIAAEPVAHQWCQQIVWDFFRERYLSSPILSKFVHFHDQTWNQDLARRASIDGSHWTVDLSSASDRLSCRLVERIFRASPALLDALYASRTRFIVQDVDKKSPMMHKLKKFSTMGSACTFPVQSHVFLCIALGACRYLDGKGAFRTKEELLDYAGEVLVFGDDLIVPSDAGKYLESALGYLGFKVNQSKTYRTGRFRESCGLDAFAGHDVTPAYVTRPVQASNPESIVSIVECANNFHMKGYWHAAAELRSTVPPGLLIPVVGADSGLWGDRSFSGSYVDHLQKRWNSKLQRWEMRVHRVSADVSRYDQSHWGQLLQFFTEDPDPEILWSSGAVGKARTKLRRAWVPLLVSNKAQ</sequence>
<reference evidence="10" key="1">
    <citation type="submission" date="2021-05" db="EMBL/GenBank/DDBJ databases">
        <authorList>
            <person name="Chen Y.-M."/>
            <person name="Zhang Y.-Z."/>
        </authorList>
    </citation>
    <scope>NUCLEOTIDE SEQUENCE</scope>
    <source>
        <strain evidence="10">78-k141_577667</strain>
    </source>
</reference>
<proteinExistence type="predicted"/>
<dbReference type="InterPro" id="IPR043502">
    <property type="entry name" value="DNA/RNA_pol_sf"/>
</dbReference>
<protein>
    <recommendedName>
        <fullName evidence="1">RNA-directed RNA polymerase</fullName>
        <ecNumber evidence="1">2.7.7.48</ecNumber>
    </recommendedName>
    <alternativeName>
        <fullName evidence="7">RNA replicase beta chain</fullName>
    </alternativeName>
</protein>